<comment type="caution">
    <text evidence="3">The sequence shown here is derived from an EMBL/GenBank/DDBJ whole genome shotgun (WGS) entry which is preliminary data.</text>
</comment>
<reference evidence="3" key="1">
    <citation type="submission" date="2023-06" db="EMBL/GenBank/DDBJ databases">
        <title>Genome-scale phylogeny and comparative genomics of the fungal order Sordariales.</title>
        <authorList>
            <consortium name="Lawrence Berkeley National Laboratory"/>
            <person name="Hensen N."/>
            <person name="Bonometti L."/>
            <person name="Westerberg I."/>
            <person name="Brannstrom I.O."/>
            <person name="Guillou S."/>
            <person name="Cros-Aarteil S."/>
            <person name="Calhoun S."/>
            <person name="Haridas S."/>
            <person name="Kuo A."/>
            <person name="Mondo S."/>
            <person name="Pangilinan J."/>
            <person name="Riley R."/>
            <person name="LaButti K."/>
            <person name="Andreopoulos B."/>
            <person name="Lipzen A."/>
            <person name="Chen C."/>
            <person name="Yanf M."/>
            <person name="Daum C."/>
            <person name="Ng V."/>
            <person name="Clum A."/>
            <person name="Steindorff A."/>
            <person name="Ohm R."/>
            <person name="Martin F."/>
            <person name="Silar P."/>
            <person name="Natvig D."/>
            <person name="Lalanne C."/>
            <person name="Gautier V."/>
            <person name="Ament-velasquez S.L."/>
            <person name="Kruys A."/>
            <person name="Hutchinson M.I."/>
            <person name="Powell A.J."/>
            <person name="Barry K."/>
            <person name="Miller A.N."/>
            <person name="Grigoriev I.V."/>
            <person name="Debuchy R."/>
            <person name="Gladieux P."/>
            <person name="Thoren M.H."/>
            <person name="Johannesson H."/>
        </authorList>
    </citation>
    <scope>NUCLEOTIDE SEQUENCE</scope>
    <source>
        <strain evidence="3">SMH3187-1</strain>
    </source>
</reference>
<feature type="domain" description="2EXR" evidence="2">
    <location>
        <begin position="163"/>
        <end position="256"/>
    </location>
</feature>
<feature type="region of interest" description="Disordered" evidence="1">
    <location>
        <begin position="1"/>
        <end position="158"/>
    </location>
</feature>
<dbReference type="PANTHER" id="PTHR35910:SF6">
    <property type="entry name" value="2EXR DOMAIN-CONTAINING PROTEIN"/>
    <property type="match status" value="1"/>
</dbReference>
<dbReference type="Pfam" id="PF20150">
    <property type="entry name" value="2EXR"/>
    <property type="match status" value="1"/>
</dbReference>
<feature type="compositionally biased region" description="Acidic residues" evidence="1">
    <location>
        <begin position="478"/>
        <end position="510"/>
    </location>
</feature>
<feature type="compositionally biased region" description="Low complexity" evidence="1">
    <location>
        <begin position="680"/>
        <end position="693"/>
    </location>
</feature>
<dbReference type="PANTHER" id="PTHR35910">
    <property type="entry name" value="2EXR DOMAIN-CONTAINING PROTEIN"/>
    <property type="match status" value="1"/>
</dbReference>
<feature type="compositionally biased region" description="Polar residues" evidence="1">
    <location>
        <begin position="89"/>
        <end position="103"/>
    </location>
</feature>
<feature type="compositionally biased region" description="Polar residues" evidence="1">
    <location>
        <begin position="539"/>
        <end position="550"/>
    </location>
</feature>
<feature type="compositionally biased region" description="Acidic residues" evidence="1">
    <location>
        <begin position="134"/>
        <end position="158"/>
    </location>
</feature>
<keyword evidence="4" id="KW-1185">Reference proteome</keyword>
<feature type="compositionally biased region" description="Basic and acidic residues" evidence="1">
    <location>
        <begin position="551"/>
        <end position="562"/>
    </location>
</feature>
<sequence length="790" mass="87587">MPFLAEDSDGEDGHAAAHDHDHDAESLTSSDSASGAVVHYDHSGLELNAQSDSNGDRSQSSFDTNGDRSQAPSHTNDGRLPSSPESEDNGSQSSSHTNGGRPQSSSMPDDDSSEPSSEADNNRGRHRPARFFDLEAEDDQDSDMEEDYDNDDDDDDDRDIVEFPQFSRFPPELRRMIWEAYCPDLTSRQGRVYDIFSPTRHLEQNVTLPQRTHEARTVLAVNQESRNWALKAFPDELALPSAPSNVLRFDKHKDIVIFNHPSEPHFRASILQQVHNLAVGAQFYASLEDMPQPGSSEMPNLEQIFFIVNARECRVQDTLRWCAAKPTIVSSPVTFVEEIDGRESTHLYQYCWPDVKKWPGFTGHEVEISVLWGIGEVPFPRAFSAPGGPLANATAADDESDDDSQFDADERAHRIRIMVRDHLAQVPIYPLVEFQDREFLGNILSWNGDPEDWDPGWDDENGYFWRNDDDLNTIAEEYDSSGIDDSEIEELSQGDEDEDDLDLDLDDVDESDHLGFDGESEEVSGDELPLPSAPAHFSSPESATVRGDSSSADRDQGEESRPHGQSGNQTVITIDDESNDDSDEEAPRKRKRATSGFDDSSSSSNGEGPMRRSRKRRVISDDSDSADSVPHKRVRRSRIVADSGDSDAEDDEMVETSDDVQPAKKQHAGRRTNPIELSESESASGSDDSSPSGSEEDDDAPPSKPMSLAERLALNRHENPIPISDSEDGEENDSSIQEEEGDEEDHDGGAVGEYAYGGRFPDDDEGNDDSSAQEEAQEGEIFDEESDEGY</sequence>
<dbReference type="InterPro" id="IPR045518">
    <property type="entry name" value="2EXR"/>
</dbReference>
<evidence type="ECO:0000256" key="1">
    <source>
        <dbReference type="SAM" id="MobiDB-lite"/>
    </source>
</evidence>
<dbReference type="EMBL" id="JAUKUD010000007">
    <property type="protein sequence ID" value="KAK0737743.1"/>
    <property type="molecule type" value="Genomic_DNA"/>
</dbReference>
<evidence type="ECO:0000313" key="3">
    <source>
        <dbReference type="EMBL" id="KAK0737743.1"/>
    </source>
</evidence>
<evidence type="ECO:0000313" key="4">
    <source>
        <dbReference type="Proteomes" id="UP001172155"/>
    </source>
</evidence>
<protein>
    <recommendedName>
        <fullName evidence="2">2EXR domain-containing protein</fullName>
    </recommendedName>
</protein>
<name>A0AA40BP94_9PEZI</name>
<feature type="region of interest" description="Disordered" evidence="1">
    <location>
        <begin position="478"/>
        <end position="790"/>
    </location>
</feature>
<dbReference type="AlphaFoldDB" id="A0AA40BP94"/>
<feature type="compositionally biased region" description="Acidic residues" evidence="1">
    <location>
        <begin position="725"/>
        <end position="746"/>
    </location>
</feature>
<proteinExistence type="predicted"/>
<dbReference type="Proteomes" id="UP001172155">
    <property type="component" value="Unassembled WGS sequence"/>
</dbReference>
<feature type="compositionally biased region" description="Basic and acidic residues" evidence="1">
    <location>
        <begin position="11"/>
        <end position="25"/>
    </location>
</feature>
<feature type="compositionally biased region" description="Polar residues" evidence="1">
    <location>
        <begin position="48"/>
        <end position="75"/>
    </location>
</feature>
<feature type="compositionally biased region" description="Polar residues" evidence="1">
    <location>
        <begin position="563"/>
        <end position="572"/>
    </location>
</feature>
<feature type="compositionally biased region" description="Acidic residues" evidence="1">
    <location>
        <begin position="1"/>
        <end position="10"/>
    </location>
</feature>
<feature type="compositionally biased region" description="Acidic residues" evidence="1">
    <location>
        <begin position="762"/>
        <end position="790"/>
    </location>
</feature>
<accession>A0AA40BP94</accession>
<evidence type="ECO:0000259" key="2">
    <source>
        <dbReference type="Pfam" id="PF20150"/>
    </source>
</evidence>
<feature type="compositionally biased region" description="Acidic residues" evidence="1">
    <location>
        <begin position="574"/>
        <end position="584"/>
    </location>
</feature>
<feature type="compositionally biased region" description="Acidic residues" evidence="1">
    <location>
        <begin position="644"/>
        <end position="658"/>
    </location>
</feature>
<organism evidence="3 4">
    <name type="scientific">Schizothecium vesticola</name>
    <dbReference type="NCBI Taxonomy" id="314040"/>
    <lineage>
        <taxon>Eukaryota</taxon>
        <taxon>Fungi</taxon>
        <taxon>Dikarya</taxon>
        <taxon>Ascomycota</taxon>
        <taxon>Pezizomycotina</taxon>
        <taxon>Sordariomycetes</taxon>
        <taxon>Sordariomycetidae</taxon>
        <taxon>Sordariales</taxon>
        <taxon>Schizotheciaceae</taxon>
        <taxon>Schizothecium</taxon>
    </lineage>
</organism>
<gene>
    <name evidence="3" type="ORF">B0T18DRAFT_420471</name>
</gene>